<reference evidence="1" key="1">
    <citation type="submission" date="2021-05" db="EMBL/GenBank/DDBJ databases">
        <authorList>
            <person name="Scholz U."/>
            <person name="Mascher M."/>
            <person name="Fiebig A."/>
        </authorList>
    </citation>
    <scope>NUCLEOTIDE SEQUENCE [LARGE SCALE GENOMIC DNA]</scope>
</reference>
<sequence>MELVVGASEATMRSLLSKLGGLLSDEYTLIRGVDGDLQYINDELATMQSFLRAYGGSHGDLMKDWMKQIRDITYDIEDCVDDSGNRIHGLRTGMPCYFLANTVYEVLTWWPRRDIAAKISVLRMRAQQIGERRDRYGVVNPADPGPSETPSGKAARFDVADNQAGDMLQLVATKNPVGVEEHLGKLDSRVTCIVGFGGVGKTAIATALYRNFGEGFGHRAVVTVSQSSDLEAIVRNIRDQFKPQTGEHGDQQKACSEKKNCPASAVMAAIRCGRGTSEQTREMDLLRKDIVKHLNGNRYLVLIDDVWSAPTLDSIINSLPENENSRIIVTTRFHDVASTRREGDIRRVEGLIEEKSRELFMQAFLKSRGSKNAIALPQAPVTNSKSKEESSKQGKYVPFPDQVWKMCKGLPLAIVTMAGHVACNPLKSHKEWVDLCNSLFPGKDDAKELTKEEAAKIVSHCYSDMPAEIRTCSLYLSIFPKGCRISRKRLTRRWIAESFVCEKEGLNVEDVAETYFNHLIRRKIIQPVEHNSNGKVKKCIVHDMVLELIVAKASEENFITVVGGSWVMQPPSSKVRRLSLQGSDSKCRKDTEKMNLSHVRSLTMFGSLNNQLPSDSFKFGIIQVLDLEGCKGFKQHHIKEICEMLLLKYLSLRKTDTKRLPNNIGKLSSLETLDIRETKVVELPNTVCLLERLVNILGGDKKTREALRLPEDMKKKKKMKALRILSGVEIDEGSSDLHHLTELRKLAIYKLKTMGRDASLEKLRSSVEYLGGYSLHTLIIDDESSDFIKSLDGLSSPPKFLGALELSGRMIKLPNWIKQLSVLNKLTLSITALRTDNLKDLSKLDALFSLTFSSRAQQQDRQTLGIVAENKLHSNGEITVPDGGFKGLKLLCLSGLILPLLRFSSKAMPELERLELRYSMLEGLFGAENLLKLKELHLTSDDRDNEDRMTREISSELAALMRIDGTAPTVVHHQRPIVMKPSSG</sequence>
<evidence type="ECO:0000313" key="1">
    <source>
        <dbReference type="EnsemblPlants" id="AVESA.00010b.r2.7DG1400370.4.CDS"/>
    </source>
</evidence>
<name>A0ACD6AKD1_AVESA</name>
<organism evidence="1 2">
    <name type="scientific">Avena sativa</name>
    <name type="common">Oat</name>
    <dbReference type="NCBI Taxonomy" id="4498"/>
    <lineage>
        <taxon>Eukaryota</taxon>
        <taxon>Viridiplantae</taxon>
        <taxon>Streptophyta</taxon>
        <taxon>Embryophyta</taxon>
        <taxon>Tracheophyta</taxon>
        <taxon>Spermatophyta</taxon>
        <taxon>Magnoliopsida</taxon>
        <taxon>Liliopsida</taxon>
        <taxon>Poales</taxon>
        <taxon>Poaceae</taxon>
        <taxon>BOP clade</taxon>
        <taxon>Pooideae</taxon>
        <taxon>Poodae</taxon>
        <taxon>Poeae</taxon>
        <taxon>Poeae Chloroplast Group 1 (Aveneae type)</taxon>
        <taxon>Aveninae</taxon>
        <taxon>Avena</taxon>
    </lineage>
</organism>
<proteinExistence type="predicted"/>
<protein>
    <submittedName>
        <fullName evidence="1">Uncharacterized protein</fullName>
    </submittedName>
</protein>
<accession>A0ACD6AKD1</accession>
<reference evidence="1" key="2">
    <citation type="submission" date="2025-09" db="UniProtKB">
        <authorList>
            <consortium name="EnsemblPlants"/>
        </authorList>
    </citation>
    <scope>IDENTIFICATION</scope>
</reference>
<evidence type="ECO:0000313" key="2">
    <source>
        <dbReference type="Proteomes" id="UP001732700"/>
    </source>
</evidence>
<dbReference type="EnsemblPlants" id="AVESA.00010b.r2.7DG1400370.4">
    <property type="protein sequence ID" value="AVESA.00010b.r2.7DG1400370.4.CDS"/>
    <property type="gene ID" value="AVESA.00010b.r2.7DG1400370"/>
</dbReference>
<keyword evidence="2" id="KW-1185">Reference proteome</keyword>
<dbReference type="Proteomes" id="UP001732700">
    <property type="component" value="Chromosome 7D"/>
</dbReference>